<dbReference type="InterPro" id="IPR011006">
    <property type="entry name" value="CheY-like_superfamily"/>
</dbReference>
<evidence type="ECO:0000259" key="3">
    <source>
        <dbReference type="PROSITE" id="PS50110"/>
    </source>
</evidence>
<reference evidence="4" key="1">
    <citation type="submission" date="2021-12" db="EMBL/GenBank/DDBJ databases">
        <title>Alicyclobacillaceae gen. nov., sp. nov., isolated from chalcocite enrichment system.</title>
        <authorList>
            <person name="Jiang Z."/>
        </authorList>
    </citation>
    <scope>NUCLEOTIDE SEQUENCE</scope>
    <source>
        <strain evidence="4">MYW30-H2</strain>
    </source>
</reference>
<organism evidence="4 5">
    <name type="scientific">Fodinisporobacter ferrooxydans</name>
    <dbReference type="NCBI Taxonomy" id="2901836"/>
    <lineage>
        <taxon>Bacteria</taxon>
        <taxon>Bacillati</taxon>
        <taxon>Bacillota</taxon>
        <taxon>Bacilli</taxon>
        <taxon>Bacillales</taxon>
        <taxon>Alicyclobacillaceae</taxon>
        <taxon>Fodinisporobacter</taxon>
    </lineage>
</organism>
<keyword evidence="5" id="KW-1185">Reference proteome</keyword>
<dbReference type="EMBL" id="CP089291">
    <property type="protein sequence ID" value="UOF91620.1"/>
    <property type="molecule type" value="Genomic_DNA"/>
</dbReference>
<dbReference type="Pfam" id="PF00072">
    <property type="entry name" value="Response_reg"/>
    <property type="match status" value="1"/>
</dbReference>
<dbReference type="Gene3D" id="3.40.50.2300">
    <property type="match status" value="1"/>
</dbReference>
<feature type="modified residue" description="4-aspartylphosphate" evidence="2">
    <location>
        <position position="53"/>
    </location>
</feature>
<dbReference type="PANTHER" id="PTHR44591">
    <property type="entry name" value="STRESS RESPONSE REGULATOR PROTEIN 1"/>
    <property type="match status" value="1"/>
</dbReference>
<evidence type="ECO:0000256" key="2">
    <source>
        <dbReference type="PROSITE-ProRule" id="PRU00169"/>
    </source>
</evidence>
<feature type="domain" description="Response regulatory" evidence="3">
    <location>
        <begin position="4"/>
        <end position="118"/>
    </location>
</feature>
<dbReference type="InterPro" id="IPR001789">
    <property type="entry name" value="Sig_transdc_resp-reg_receiver"/>
</dbReference>
<dbReference type="RefSeq" id="WP_347438314.1">
    <property type="nucleotide sequence ID" value="NZ_CP089291.1"/>
</dbReference>
<dbReference type="SMART" id="SM00448">
    <property type="entry name" value="REC"/>
    <property type="match status" value="1"/>
</dbReference>
<evidence type="ECO:0000313" key="5">
    <source>
        <dbReference type="Proteomes" id="UP000830167"/>
    </source>
</evidence>
<protein>
    <submittedName>
        <fullName evidence="4">Response regulator</fullName>
    </submittedName>
</protein>
<sequence>MEQTILIVDDQYGIRVLLQEVLEKEGYTIFQAPNGHIALEIVKKEKPSLVLLDMKIPGMDGLEILRHVRNLVPDIKVIMMTAYGELDLIKEATELGALAHFTKPFDIDELRSCVNHHVRALPDSVDQSA</sequence>
<dbReference type="SUPFAM" id="SSF52172">
    <property type="entry name" value="CheY-like"/>
    <property type="match status" value="1"/>
</dbReference>
<dbReference type="Proteomes" id="UP000830167">
    <property type="component" value="Chromosome"/>
</dbReference>
<proteinExistence type="predicted"/>
<accession>A0ABY4CUQ3</accession>
<evidence type="ECO:0000313" key="4">
    <source>
        <dbReference type="EMBL" id="UOF91620.1"/>
    </source>
</evidence>
<dbReference type="PANTHER" id="PTHR44591:SF3">
    <property type="entry name" value="RESPONSE REGULATORY DOMAIN-CONTAINING PROTEIN"/>
    <property type="match status" value="1"/>
</dbReference>
<name>A0ABY4CUQ3_9BACL</name>
<gene>
    <name evidence="4" type="ORF">LSG31_05045</name>
</gene>
<dbReference type="InterPro" id="IPR050595">
    <property type="entry name" value="Bact_response_regulator"/>
</dbReference>
<evidence type="ECO:0000256" key="1">
    <source>
        <dbReference type="ARBA" id="ARBA00022553"/>
    </source>
</evidence>
<dbReference type="PROSITE" id="PS50110">
    <property type="entry name" value="RESPONSE_REGULATORY"/>
    <property type="match status" value="1"/>
</dbReference>
<keyword evidence="1 2" id="KW-0597">Phosphoprotein</keyword>